<geneLocation type="mitochondrion" evidence="13"/>
<feature type="transmembrane region" description="Helical" evidence="12">
    <location>
        <begin position="7"/>
        <end position="28"/>
    </location>
</feature>
<keyword evidence="13" id="KW-0496">Mitochondrion</keyword>
<gene>
    <name evidence="13" type="primary">atp6</name>
</gene>
<dbReference type="PRINTS" id="PR00123">
    <property type="entry name" value="ATPASEA"/>
</dbReference>
<dbReference type="EMBL" id="AM292604">
    <property type="protein sequence ID" value="CAL24388.1"/>
    <property type="molecule type" value="Genomic_DNA"/>
</dbReference>
<dbReference type="InterPro" id="IPR035908">
    <property type="entry name" value="F0_ATP_A_sf"/>
</dbReference>
<sequence length="207" mass="23730">MFNSFEINVLFFLPIKMVLFMVFIFFIITVEMFNNYSKSIGIFLTKSIYFIFQIILVTFILVFFFNFFSLIPGSIGFSSLMISLFFSFSLWLASFFYMFWKSINFNVAHFLPVGTPMGLVFLLVWIEVVSMLARPIALGVRLMANITAGHLLMHLGSSGLFNITYMLSIFIFPIFMALMFLEIGVALIQTYVFSMLLSLYTAEGAGE</sequence>
<protein>
    <recommendedName>
        <fullName evidence="11">ATP synthase subunit a</fullName>
    </recommendedName>
</protein>
<keyword evidence="6" id="KW-0375">Hydrogen ion transport</keyword>
<keyword evidence="7 12" id="KW-1133">Transmembrane helix</keyword>
<name>A0A024FS50_9ASCI</name>
<feature type="transmembrane region" description="Helical" evidence="12">
    <location>
        <begin position="106"/>
        <end position="126"/>
    </location>
</feature>
<keyword evidence="8" id="KW-0406">Ion transport</keyword>
<dbReference type="GO" id="GO:0005743">
    <property type="term" value="C:mitochondrial inner membrane"/>
    <property type="evidence" value="ECO:0007669"/>
    <property type="project" value="UniProtKB-SubCell"/>
</dbReference>
<dbReference type="SUPFAM" id="SSF81336">
    <property type="entry name" value="F1F0 ATP synthase subunit A"/>
    <property type="match status" value="1"/>
</dbReference>
<evidence type="ECO:0000256" key="1">
    <source>
        <dbReference type="ARBA" id="ARBA00004141"/>
    </source>
</evidence>
<evidence type="ECO:0000256" key="10">
    <source>
        <dbReference type="ARBA" id="ARBA00023310"/>
    </source>
</evidence>
<dbReference type="NCBIfam" id="TIGR01131">
    <property type="entry name" value="ATP_synt_6_or_A"/>
    <property type="match status" value="1"/>
</dbReference>
<evidence type="ECO:0000256" key="7">
    <source>
        <dbReference type="ARBA" id="ARBA00022989"/>
    </source>
</evidence>
<evidence type="ECO:0000256" key="12">
    <source>
        <dbReference type="SAM" id="Phobius"/>
    </source>
</evidence>
<feature type="transmembrane region" description="Helical" evidence="12">
    <location>
        <begin position="48"/>
        <end position="68"/>
    </location>
</feature>
<keyword evidence="10" id="KW-0066">ATP synthesis</keyword>
<dbReference type="GO" id="GO:0046933">
    <property type="term" value="F:proton-transporting ATP synthase activity, rotational mechanism"/>
    <property type="evidence" value="ECO:0007669"/>
    <property type="project" value="TreeGrafter"/>
</dbReference>
<proteinExistence type="inferred from homology"/>
<dbReference type="Gene3D" id="1.20.120.220">
    <property type="entry name" value="ATP synthase, F0 complex, subunit A"/>
    <property type="match status" value="1"/>
</dbReference>
<dbReference type="PROSITE" id="PS00449">
    <property type="entry name" value="ATPASE_A"/>
    <property type="match status" value="1"/>
</dbReference>
<accession>A0A024FS50</accession>
<keyword evidence="5 12" id="KW-0812">Transmembrane</keyword>
<keyword evidence="9 12" id="KW-0472">Membrane</keyword>
<comment type="subcellular location">
    <subcellularLocation>
        <location evidence="1">Membrane</location>
        <topology evidence="1">Multi-pass membrane protein</topology>
    </subcellularLocation>
    <subcellularLocation>
        <location evidence="11">Mitochondrion inner membrane</location>
        <topology evidence="11">Multi-pass membrane protein</topology>
    </subcellularLocation>
</comment>
<dbReference type="InterPro" id="IPR045083">
    <property type="entry name" value="ATP_synth_F0_asu_bact/mt"/>
</dbReference>
<keyword evidence="4" id="KW-0138">CF(0)</keyword>
<evidence type="ECO:0000256" key="6">
    <source>
        <dbReference type="ARBA" id="ARBA00022781"/>
    </source>
</evidence>
<dbReference type="RefSeq" id="YP_009029846.1">
    <property type="nucleotide sequence ID" value="NC_024105.1"/>
</dbReference>
<evidence type="ECO:0000256" key="4">
    <source>
        <dbReference type="ARBA" id="ARBA00022547"/>
    </source>
</evidence>
<organism evidence="13">
    <name type="scientific">Clavelina oblonga</name>
    <dbReference type="NCBI Taxonomy" id="286222"/>
    <lineage>
        <taxon>Eukaryota</taxon>
        <taxon>Metazoa</taxon>
        <taxon>Chordata</taxon>
        <taxon>Tunicata</taxon>
        <taxon>Ascidiacea</taxon>
        <taxon>Aplousobranchia</taxon>
        <taxon>Clavelinidae</taxon>
        <taxon>Clavelina</taxon>
    </lineage>
</organism>
<feature type="transmembrane region" description="Helical" evidence="12">
    <location>
        <begin position="80"/>
        <end position="100"/>
    </location>
</feature>
<feature type="transmembrane region" description="Helical" evidence="12">
    <location>
        <begin position="163"/>
        <end position="188"/>
    </location>
</feature>
<dbReference type="GeneID" id="38745137"/>
<dbReference type="PANTHER" id="PTHR11410:SF0">
    <property type="entry name" value="ATP SYNTHASE SUBUNIT A"/>
    <property type="match status" value="1"/>
</dbReference>
<evidence type="ECO:0000256" key="5">
    <source>
        <dbReference type="ARBA" id="ARBA00022692"/>
    </source>
</evidence>
<keyword evidence="3" id="KW-0813">Transport</keyword>
<reference evidence="13" key="1">
    <citation type="journal article" date="2014" name="Genome Biol. Evol.">
        <title>Ascidian mitogenomics: comparison of evolutionary rates in closely related taxa provides evidence of ongoing speciation events.</title>
        <authorList>
            <person name="Griggio F."/>
            <person name="Voskoboynik A."/>
            <person name="Iannelli F."/>
            <person name="Justy F."/>
            <person name="Tilak M.K."/>
            <person name="Turon X."/>
            <person name="Pesole G."/>
            <person name="Douzery E.J."/>
            <person name="Mastrototaro F."/>
            <person name="Gissi C."/>
        </authorList>
    </citation>
    <scope>NUCLEOTIDE SEQUENCE</scope>
    <source>
        <tissue evidence="13">Muscle</tissue>
    </source>
</reference>
<dbReference type="GO" id="GO:0045259">
    <property type="term" value="C:proton-transporting ATP synthase complex"/>
    <property type="evidence" value="ECO:0007669"/>
    <property type="project" value="UniProtKB-KW"/>
</dbReference>
<evidence type="ECO:0000256" key="2">
    <source>
        <dbReference type="ARBA" id="ARBA00006810"/>
    </source>
</evidence>
<dbReference type="CDD" id="cd00310">
    <property type="entry name" value="ATP-synt_Fo_a_6"/>
    <property type="match status" value="1"/>
</dbReference>
<evidence type="ECO:0000256" key="11">
    <source>
        <dbReference type="RuleBase" id="RU004450"/>
    </source>
</evidence>
<dbReference type="InterPro" id="IPR023011">
    <property type="entry name" value="ATP_synth_F0_asu_AS"/>
</dbReference>
<evidence type="ECO:0000313" key="13">
    <source>
        <dbReference type="EMBL" id="CAL24388.1"/>
    </source>
</evidence>
<dbReference type="PANTHER" id="PTHR11410">
    <property type="entry name" value="ATP SYNTHASE SUBUNIT A"/>
    <property type="match status" value="1"/>
</dbReference>
<dbReference type="InterPro" id="IPR000568">
    <property type="entry name" value="ATP_synth_F0_asu"/>
</dbReference>
<comment type="similarity">
    <text evidence="2">Belongs to the ATPase A chain family.</text>
</comment>
<dbReference type="AlphaFoldDB" id="A0A024FS50"/>
<dbReference type="Pfam" id="PF00119">
    <property type="entry name" value="ATP-synt_A"/>
    <property type="match status" value="1"/>
</dbReference>
<evidence type="ECO:0000256" key="3">
    <source>
        <dbReference type="ARBA" id="ARBA00022448"/>
    </source>
</evidence>
<evidence type="ECO:0000256" key="9">
    <source>
        <dbReference type="ARBA" id="ARBA00023136"/>
    </source>
</evidence>
<evidence type="ECO:0000256" key="8">
    <source>
        <dbReference type="ARBA" id="ARBA00023065"/>
    </source>
</evidence>